<keyword evidence="8 12" id="KW-0808">Transferase</keyword>
<dbReference type="Gene3D" id="3.90.1170.20">
    <property type="entry name" value="Quinolinate phosphoribosyl transferase, N-terminal domain"/>
    <property type="match status" value="1"/>
</dbReference>
<keyword evidence="17" id="KW-1185">Reference proteome</keyword>
<comment type="pathway">
    <text evidence="2">Cofactor biosynthesis; NAD(+) biosynthesis; nicotinate D-ribonucleotide from quinolinate: step 1/1.</text>
</comment>
<dbReference type="Pfam" id="PF01729">
    <property type="entry name" value="QRPTase_C"/>
    <property type="match status" value="1"/>
</dbReference>
<dbReference type="InterPro" id="IPR027277">
    <property type="entry name" value="NadC/ModD"/>
</dbReference>
<evidence type="ECO:0000256" key="3">
    <source>
        <dbReference type="ARBA" id="ARBA00009400"/>
    </source>
</evidence>
<feature type="binding site" evidence="13">
    <location>
        <position position="202"/>
    </location>
    <ligand>
        <name>substrate</name>
    </ligand>
</feature>
<feature type="binding site" evidence="13">
    <location>
        <begin position="135"/>
        <end position="137"/>
    </location>
    <ligand>
        <name>substrate</name>
    </ligand>
</feature>
<dbReference type="GO" id="GO:0009435">
    <property type="term" value="P:NAD+ biosynthetic process"/>
    <property type="evidence" value="ECO:0007669"/>
    <property type="project" value="UniProtKB-UniPathway"/>
</dbReference>
<dbReference type="InterPro" id="IPR022412">
    <property type="entry name" value="Quinolinate_PRibosylTrfase_N"/>
</dbReference>
<name>A0A383TUH2_9FLAO</name>
<accession>A0A383TUH2</accession>
<dbReference type="Proteomes" id="UP000262142">
    <property type="component" value="Unassembled WGS sequence"/>
</dbReference>
<dbReference type="NCBIfam" id="TIGR00078">
    <property type="entry name" value="nadC"/>
    <property type="match status" value="1"/>
</dbReference>
<evidence type="ECO:0000256" key="1">
    <source>
        <dbReference type="ARBA" id="ARBA00003237"/>
    </source>
</evidence>
<comment type="similarity">
    <text evidence="3 12">Belongs to the NadC/ModD family.</text>
</comment>
<evidence type="ECO:0000256" key="5">
    <source>
        <dbReference type="ARBA" id="ARBA00011944"/>
    </source>
</evidence>
<feature type="binding site" evidence="13">
    <location>
        <position position="169"/>
    </location>
    <ligand>
        <name>substrate</name>
    </ligand>
</feature>
<feature type="domain" description="Quinolinate phosphoribosyl transferase N-terminal" evidence="15">
    <location>
        <begin position="27"/>
        <end position="112"/>
    </location>
</feature>
<dbReference type="InterPro" id="IPR037128">
    <property type="entry name" value="Quinolinate_PRibosylTase_N_sf"/>
</dbReference>
<dbReference type="PIRSF" id="PIRSF006250">
    <property type="entry name" value="NadC_ModD"/>
    <property type="match status" value="1"/>
</dbReference>
<proteinExistence type="inferred from homology"/>
<evidence type="ECO:0000256" key="13">
    <source>
        <dbReference type="PIRSR" id="PIRSR006250-1"/>
    </source>
</evidence>
<feature type="binding site" evidence="13">
    <location>
        <position position="102"/>
    </location>
    <ligand>
        <name>substrate</name>
    </ligand>
</feature>
<protein>
    <recommendedName>
        <fullName evidence="11">Probable nicotinate-nucleotide pyrophosphorylase [carboxylating]</fullName>
        <ecNumber evidence="5">2.4.2.19</ecNumber>
    </recommendedName>
    <alternativeName>
        <fullName evidence="9">Quinolinate phosphoribosyltransferase [decarboxylating]</fullName>
    </alternativeName>
</protein>
<comment type="function">
    <text evidence="1">Involved in the catabolism of quinolinic acid (QA).</text>
</comment>
<feature type="binding site" evidence="13">
    <location>
        <position position="223"/>
    </location>
    <ligand>
        <name>substrate</name>
    </ligand>
</feature>
<dbReference type="GO" id="GO:0004514">
    <property type="term" value="F:nicotinate-nucleotide diphosphorylase (carboxylating) activity"/>
    <property type="evidence" value="ECO:0007669"/>
    <property type="project" value="UniProtKB-EC"/>
</dbReference>
<evidence type="ECO:0000259" key="15">
    <source>
        <dbReference type="Pfam" id="PF02749"/>
    </source>
</evidence>
<dbReference type="AlphaFoldDB" id="A0A383TUH2"/>
<evidence type="ECO:0000256" key="12">
    <source>
        <dbReference type="PIRNR" id="PIRNR006250"/>
    </source>
</evidence>
<dbReference type="FunFam" id="3.90.1170.20:FF:000001">
    <property type="entry name" value="Nicotinate-nucleotide diphosphorylase (Carboxylating)"/>
    <property type="match status" value="1"/>
</dbReference>
<dbReference type="SUPFAM" id="SSF51690">
    <property type="entry name" value="Nicotinate/Quinolinate PRTase C-terminal domain-like"/>
    <property type="match status" value="1"/>
</dbReference>
<dbReference type="InterPro" id="IPR013785">
    <property type="entry name" value="Aldolase_TIM"/>
</dbReference>
<evidence type="ECO:0000313" key="16">
    <source>
        <dbReference type="EMBL" id="SZD71215.1"/>
    </source>
</evidence>
<evidence type="ECO:0000256" key="11">
    <source>
        <dbReference type="ARBA" id="ARBA00069173"/>
    </source>
</evidence>
<keyword evidence="6" id="KW-0662">Pyridine nucleotide biosynthesis</keyword>
<evidence type="ECO:0000313" key="17">
    <source>
        <dbReference type="Proteomes" id="UP000262142"/>
    </source>
</evidence>
<dbReference type="InterPro" id="IPR004393">
    <property type="entry name" value="NadC"/>
</dbReference>
<reference evidence="16 17" key="1">
    <citation type="submission" date="2018-09" db="EMBL/GenBank/DDBJ databases">
        <authorList>
            <consortium name="Pathogen Informatics"/>
        </authorList>
    </citation>
    <scope>NUCLEOTIDE SEQUENCE [LARGE SCALE GENOMIC DNA]</scope>
    <source>
        <strain evidence="16 17">OH-22767</strain>
    </source>
</reference>
<dbReference type="InterPro" id="IPR036068">
    <property type="entry name" value="Nicotinate_pribotase-like_C"/>
</dbReference>
<evidence type="ECO:0000256" key="4">
    <source>
        <dbReference type="ARBA" id="ARBA00011218"/>
    </source>
</evidence>
<dbReference type="RefSeq" id="WP_119058857.1">
    <property type="nucleotide sequence ID" value="NZ_UNSC01000001.1"/>
</dbReference>
<dbReference type="UniPathway" id="UPA00253">
    <property type="reaction ID" value="UER00331"/>
</dbReference>
<dbReference type="GO" id="GO:0034213">
    <property type="term" value="P:quinolinate catabolic process"/>
    <property type="evidence" value="ECO:0007669"/>
    <property type="project" value="TreeGrafter"/>
</dbReference>
<organism evidence="16 17">
    <name type="scientific">Candidatus Ornithobacterium hominis</name>
    <dbReference type="NCBI Taxonomy" id="2497989"/>
    <lineage>
        <taxon>Bacteria</taxon>
        <taxon>Pseudomonadati</taxon>
        <taxon>Bacteroidota</taxon>
        <taxon>Flavobacteriia</taxon>
        <taxon>Flavobacteriales</taxon>
        <taxon>Weeksellaceae</taxon>
        <taxon>Ornithobacterium</taxon>
    </lineage>
</organism>
<comment type="subunit">
    <text evidence="4">Hexamer formed by 3 homodimers.</text>
</comment>
<feature type="binding site" evidence="13">
    <location>
        <begin position="246"/>
        <end position="248"/>
    </location>
    <ligand>
        <name>substrate</name>
    </ligand>
</feature>
<evidence type="ECO:0000256" key="6">
    <source>
        <dbReference type="ARBA" id="ARBA00022642"/>
    </source>
</evidence>
<dbReference type="EC" id="2.4.2.19" evidence="5"/>
<dbReference type="Pfam" id="PF02749">
    <property type="entry name" value="QRPTase_N"/>
    <property type="match status" value="1"/>
</dbReference>
<dbReference type="SUPFAM" id="SSF54675">
    <property type="entry name" value="Nicotinate/Quinolinate PRTase N-terminal domain-like"/>
    <property type="match status" value="1"/>
</dbReference>
<dbReference type="FunFam" id="3.20.20.70:FF:000030">
    <property type="entry name" value="Nicotinate-nucleotide pyrophosphorylase, carboxylating"/>
    <property type="match status" value="1"/>
</dbReference>
<evidence type="ECO:0000256" key="8">
    <source>
        <dbReference type="ARBA" id="ARBA00022679"/>
    </source>
</evidence>
<evidence type="ECO:0000256" key="2">
    <source>
        <dbReference type="ARBA" id="ARBA00004893"/>
    </source>
</evidence>
<dbReference type="GO" id="GO:0005737">
    <property type="term" value="C:cytoplasm"/>
    <property type="evidence" value="ECO:0007669"/>
    <property type="project" value="TreeGrafter"/>
</dbReference>
<evidence type="ECO:0000259" key="14">
    <source>
        <dbReference type="Pfam" id="PF01729"/>
    </source>
</evidence>
<dbReference type="EMBL" id="UNSC01000001">
    <property type="protein sequence ID" value="SZD71215.1"/>
    <property type="molecule type" value="Genomic_DNA"/>
</dbReference>
<dbReference type="CDD" id="cd01572">
    <property type="entry name" value="QPRTase"/>
    <property type="match status" value="1"/>
</dbReference>
<keyword evidence="7 12" id="KW-0328">Glycosyltransferase</keyword>
<dbReference type="PANTHER" id="PTHR32179">
    <property type="entry name" value="NICOTINATE-NUCLEOTIDE PYROPHOSPHORYLASE [CARBOXYLATING]"/>
    <property type="match status" value="1"/>
</dbReference>
<dbReference type="Gene3D" id="3.20.20.70">
    <property type="entry name" value="Aldolase class I"/>
    <property type="match status" value="1"/>
</dbReference>
<dbReference type="OrthoDB" id="9782546at2"/>
<evidence type="ECO:0000256" key="10">
    <source>
        <dbReference type="ARBA" id="ARBA00047445"/>
    </source>
</evidence>
<dbReference type="PANTHER" id="PTHR32179:SF3">
    <property type="entry name" value="NICOTINATE-NUCLEOTIDE PYROPHOSPHORYLASE [CARBOXYLATING]"/>
    <property type="match status" value="1"/>
</dbReference>
<evidence type="ECO:0000256" key="9">
    <source>
        <dbReference type="ARBA" id="ARBA00033102"/>
    </source>
</evidence>
<feature type="binding site" evidence="13">
    <location>
        <position position="159"/>
    </location>
    <ligand>
        <name>substrate</name>
    </ligand>
</feature>
<comment type="catalytic activity">
    <reaction evidence="10">
        <text>nicotinate beta-D-ribonucleotide + CO2 + diphosphate = quinolinate + 5-phospho-alpha-D-ribose 1-diphosphate + 2 H(+)</text>
        <dbReference type="Rhea" id="RHEA:12733"/>
        <dbReference type="ChEBI" id="CHEBI:15378"/>
        <dbReference type="ChEBI" id="CHEBI:16526"/>
        <dbReference type="ChEBI" id="CHEBI:29959"/>
        <dbReference type="ChEBI" id="CHEBI:33019"/>
        <dbReference type="ChEBI" id="CHEBI:57502"/>
        <dbReference type="ChEBI" id="CHEBI:58017"/>
        <dbReference type="EC" id="2.4.2.19"/>
    </reaction>
</comment>
<feature type="binding site" evidence="13">
    <location>
        <begin position="267"/>
        <end position="269"/>
    </location>
    <ligand>
        <name>substrate</name>
    </ligand>
</feature>
<feature type="domain" description="Quinolinate phosphoribosyl transferase C-terminal" evidence="14">
    <location>
        <begin position="114"/>
        <end position="282"/>
    </location>
</feature>
<sequence>MRPEYVSNQALSHFIKEALAEDIGRGDYSTLAIMSEEVKNQAQLLVKDEGIIAGVELAEYIFNFFDSSVRFEKLINDGSFIKKGDVAFIVEGSAKSILPVERLVLNCMQRMSGIATLTNFMQEKIKHTKTKLLDTRKTTPNFRVCEKWAVKIGGGENHRFGLFDMIMLKDNHVDFAGGIVPAIQRAKEYLKQNKLNLKIEIETRNLKEVKEALTQNPDRIMLDNFNIEQTKEAVDRIGGRVEIESSGGITIENLVSYAETGVDYISSGALTYSARSLDLSLKVI</sequence>
<dbReference type="InterPro" id="IPR002638">
    <property type="entry name" value="Quinolinate_PRibosylTrfase_C"/>
</dbReference>
<gene>
    <name evidence="16" type="primary">nadC</name>
    <name evidence="16" type="ORF">SAMEA104719789_00310</name>
</gene>
<evidence type="ECO:0000256" key="7">
    <source>
        <dbReference type="ARBA" id="ARBA00022676"/>
    </source>
</evidence>